<dbReference type="GO" id="GO:0000272">
    <property type="term" value="P:polysaccharide catabolic process"/>
    <property type="evidence" value="ECO:0007669"/>
    <property type="project" value="InterPro"/>
</dbReference>
<dbReference type="Gene3D" id="1.10.1330.10">
    <property type="entry name" value="Dockerin domain"/>
    <property type="match status" value="1"/>
</dbReference>
<evidence type="ECO:0000313" key="4">
    <source>
        <dbReference type="Proteomes" id="UP000317977"/>
    </source>
</evidence>
<dbReference type="Pfam" id="PF00404">
    <property type="entry name" value="Dockerin_1"/>
    <property type="match status" value="1"/>
</dbReference>
<dbReference type="InterPro" id="IPR045474">
    <property type="entry name" value="GEVED"/>
</dbReference>
<dbReference type="InterPro" id="IPR002105">
    <property type="entry name" value="Dockerin_1_rpt"/>
</dbReference>
<dbReference type="GO" id="GO:0004553">
    <property type="term" value="F:hydrolase activity, hydrolyzing O-glycosyl compounds"/>
    <property type="evidence" value="ECO:0007669"/>
    <property type="project" value="InterPro"/>
</dbReference>
<sequence>MIKRNDSKKSKLTSHNAPERTKRERAKKRRLTLEGLESRQLMAVMTGLPSQPAPTDLPEYTTPRNIGTVAAASYFESEGTSLTGANDQRSNADFIPLGTGAGQENTIDVVGSLPITTTTGNPSGFSSDLDTFSFDLRAGDILDIATSGSAGQFSIINSRGSQLLTSQVLVGGLHFPLQTVGNANGTMVIPEDGRYFMTVGSAGLANAYTVGLRTYRPVTEQLSVGDAQIMYLDFEGGVIDNNIFNEDLLVPGLPTFGFTVVPSFEDSLPFLGLEFGDIATANRITTAVYDDVVRVFNDLGDISTNTNGDFTKTGVPGDYGIRILSSRFQAPDGSYPHRDWFNSNSDDPRITRLLVGGTGLDIGVPGVYGIAQSVDVGNFDLSEFGIFALDGFQGSLLGFPIAPAASEVDATIQFLSSVISHEAGHTFGMLHTVNTNSIATIADAGGTLLANANNLGVGLDGIFGTLDDVKPQFRDDFYAPEVYAGFNRVTAALTHALSTGTQGGVGQTGRVFNDVNRNGADNNEAGLAGVTVYADVNNNSVFDASEASAVTGSDGSFSLTLPPGTVNIRAITPANFTATTATSISSSSSSIKFGFSQVVANITGTTFIDNDGDGIRDASDGGLANVYVYADLDGDNRPDLGEPSGKSAANGTYSINFPGPGTYTIRVVTPAGFEQTFPDLDSPTLGEHTVTFDGTSLTDNFNFGFLSSSDYGDAPDSYGTTVGANGASHGIVSGLTIGANIDRELSGSPSVLANGDDTTGVIDDEDGVQLLSPLGPGDSATFNVTVTNTTGLPAFLQGFIDFNRDGDFLDSGEHFATNLPVASGTVAQAMPVNVNVPVGASVGTTYVRFRLSQTSGVGPTGFVTTGEVEDHSFPILNAAEIANDDTFSVARNTLSNNLDVLANDFQTADNPLVIETLNTSGTVGQVVRSNDRKTIFYTPPNGFTGRDVFTYTVLDQFGTRSTATAVVNVTFQSNVPIAVDDSFEIAQDSSQRPLNVLDNDVPSLSGGISITSVTPGTNGGTIQIIGGGQSLRYTPQPGFTGTEEFTYSIQDSAGSVSSATVTVNLLPGTRSDDVVAFSIEIFDPVDIATPITNVQVGQEFLVRVSVEDLRAFANPEGVASAFLDLLYTDELVSTLDTDGSDDFPFDITFGPLFSRADGLQRANAQTPGLIDEVGGVQQITGQVAFDGPAELFTVRMKAVSPGVAQFLSNPADDAESETTVLASDVALLVRQLRLGKTELLIVPTNDNFTSAIDDSFPEGRDSNGQLINANTITRSVIDVLANDNLGPTGTIREFGLVTSPSLGNVFIDDNGTPDNLNDDFFSYRANSNANGLERFTYVVVTEDDIRSTAEVTMALGNAVANADVAIDFSLVGADGVTPITNVSVGDRFGIRVDVEDLRQLGSTYVFAGYLDVLYSQGIIRPANTVTGDEYNFDVAFGPGFEADAGVGTASRLGIINEFGTLLSNGATGSNPARLATLFFDAIAPGQAEVVGSPADSFPFQDTLLFNEDEPVDVSKIRYDSLVINVGGSVPANQAFQNPTLAQDVNNDGLVSPIDALLVINAMSRLSSVSGEGEVAGSTSLPQVFIDVNGDNRVSALDALQVINYLARQSNNLAAGEGEAVAQQLVGQSGSTPTDLSSDLASDAVFADLSGDDLIVDASAGSSSAVSSSIVSVDSESDDAEDGSIDVLDLLADDVSNLWA</sequence>
<dbReference type="Gene3D" id="2.60.40.10">
    <property type="entry name" value="Immunoglobulins"/>
    <property type="match status" value="2"/>
</dbReference>
<dbReference type="CDD" id="cd14256">
    <property type="entry name" value="Dockerin_I"/>
    <property type="match status" value="1"/>
</dbReference>
<accession>A0A5C6FDF3</accession>
<feature type="domain" description="GEVED" evidence="2">
    <location>
        <begin position="796"/>
        <end position="873"/>
    </location>
</feature>
<gene>
    <name evidence="3" type="ORF">Poly59_05280</name>
</gene>
<dbReference type="OrthoDB" id="227529at2"/>
<dbReference type="RefSeq" id="WP_146532494.1">
    <property type="nucleotide sequence ID" value="NZ_SJPX01000001.1"/>
</dbReference>
<dbReference type="Gene3D" id="2.60.40.3440">
    <property type="match status" value="2"/>
</dbReference>
<evidence type="ECO:0000256" key="1">
    <source>
        <dbReference type="SAM" id="MobiDB-lite"/>
    </source>
</evidence>
<protein>
    <submittedName>
        <fullName evidence="3">Dockerin type I repeat protein</fullName>
    </submittedName>
</protein>
<name>A0A5C6FDF3_9BACT</name>
<dbReference type="SUPFAM" id="SSF63446">
    <property type="entry name" value="Type I dockerin domain"/>
    <property type="match status" value="1"/>
</dbReference>
<dbReference type="InterPro" id="IPR013783">
    <property type="entry name" value="Ig-like_fold"/>
</dbReference>
<dbReference type="Pfam" id="PF17963">
    <property type="entry name" value="Big_9"/>
    <property type="match status" value="2"/>
</dbReference>
<keyword evidence="4" id="KW-1185">Reference proteome</keyword>
<dbReference type="Proteomes" id="UP000317977">
    <property type="component" value="Unassembled WGS sequence"/>
</dbReference>
<dbReference type="InterPro" id="IPR036439">
    <property type="entry name" value="Dockerin_dom_sf"/>
</dbReference>
<comment type="caution">
    <text evidence="3">The sequence shown here is derived from an EMBL/GenBank/DDBJ whole genome shotgun (WGS) entry which is preliminary data.</text>
</comment>
<reference evidence="3 4" key="1">
    <citation type="submission" date="2019-02" db="EMBL/GenBank/DDBJ databases">
        <title>Deep-cultivation of Planctomycetes and their phenomic and genomic characterization uncovers novel biology.</title>
        <authorList>
            <person name="Wiegand S."/>
            <person name="Jogler M."/>
            <person name="Boedeker C."/>
            <person name="Pinto D."/>
            <person name="Vollmers J."/>
            <person name="Rivas-Marin E."/>
            <person name="Kohn T."/>
            <person name="Peeters S.H."/>
            <person name="Heuer A."/>
            <person name="Rast P."/>
            <person name="Oberbeckmann S."/>
            <person name="Bunk B."/>
            <person name="Jeske O."/>
            <person name="Meyerdierks A."/>
            <person name="Storesund J.E."/>
            <person name="Kallscheuer N."/>
            <person name="Luecker S."/>
            <person name="Lage O.M."/>
            <person name="Pohl T."/>
            <person name="Merkel B.J."/>
            <person name="Hornburger P."/>
            <person name="Mueller R.-W."/>
            <person name="Bruemmer F."/>
            <person name="Labrenz M."/>
            <person name="Spormann A.M."/>
            <person name="Op Den Camp H."/>
            <person name="Overmann J."/>
            <person name="Amann R."/>
            <person name="Jetten M.S.M."/>
            <person name="Mascher T."/>
            <person name="Medema M.H."/>
            <person name="Devos D.P."/>
            <person name="Kaster A.-K."/>
            <person name="Ovreas L."/>
            <person name="Rohde M."/>
            <person name="Galperin M.Y."/>
            <person name="Jogler C."/>
        </authorList>
    </citation>
    <scope>NUCLEOTIDE SEQUENCE [LARGE SCALE GENOMIC DNA]</scope>
    <source>
        <strain evidence="3 4">Poly59</strain>
    </source>
</reference>
<proteinExistence type="predicted"/>
<dbReference type="EMBL" id="SJPX01000001">
    <property type="protein sequence ID" value="TWU57621.1"/>
    <property type="molecule type" value="Genomic_DNA"/>
</dbReference>
<dbReference type="SUPFAM" id="SSF117074">
    <property type="entry name" value="Hypothetical protein PA1324"/>
    <property type="match status" value="2"/>
</dbReference>
<dbReference type="Pfam" id="PF20009">
    <property type="entry name" value="GEVED"/>
    <property type="match status" value="1"/>
</dbReference>
<organism evidence="3 4">
    <name type="scientific">Rubripirellula reticaptiva</name>
    <dbReference type="NCBI Taxonomy" id="2528013"/>
    <lineage>
        <taxon>Bacteria</taxon>
        <taxon>Pseudomonadati</taxon>
        <taxon>Planctomycetota</taxon>
        <taxon>Planctomycetia</taxon>
        <taxon>Pirellulales</taxon>
        <taxon>Pirellulaceae</taxon>
        <taxon>Rubripirellula</taxon>
    </lineage>
</organism>
<feature type="region of interest" description="Disordered" evidence="1">
    <location>
        <begin position="1"/>
        <end position="32"/>
    </location>
</feature>
<evidence type="ECO:0000259" key="2">
    <source>
        <dbReference type="Pfam" id="PF20009"/>
    </source>
</evidence>
<evidence type="ECO:0000313" key="3">
    <source>
        <dbReference type="EMBL" id="TWU57621.1"/>
    </source>
</evidence>